<dbReference type="InterPro" id="IPR002470">
    <property type="entry name" value="Peptidase_S9A"/>
</dbReference>
<comment type="caution">
    <text evidence="10">The sequence shown here is derived from an EMBL/GenBank/DDBJ whole genome shotgun (WGS) entry which is preliminary data.</text>
</comment>
<evidence type="ECO:0000256" key="1">
    <source>
        <dbReference type="ARBA" id="ARBA00005228"/>
    </source>
</evidence>
<dbReference type="PANTHER" id="PTHR11757">
    <property type="entry name" value="PROTEASE FAMILY S9A OLIGOPEPTIDASE"/>
    <property type="match status" value="1"/>
</dbReference>
<dbReference type="SUPFAM" id="SSF50993">
    <property type="entry name" value="Peptidase/esterase 'gauge' domain"/>
    <property type="match status" value="1"/>
</dbReference>
<dbReference type="EC" id="3.4.21.-" evidence="6"/>
<dbReference type="Gene3D" id="2.130.10.120">
    <property type="entry name" value="Prolyl oligopeptidase, N-terminal domain"/>
    <property type="match status" value="1"/>
</dbReference>
<organism evidence="10 11">
    <name type="scientific">Dendrobium nobile</name>
    <name type="common">Orchid</name>
    <dbReference type="NCBI Taxonomy" id="94219"/>
    <lineage>
        <taxon>Eukaryota</taxon>
        <taxon>Viridiplantae</taxon>
        <taxon>Streptophyta</taxon>
        <taxon>Embryophyta</taxon>
        <taxon>Tracheophyta</taxon>
        <taxon>Spermatophyta</taxon>
        <taxon>Magnoliopsida</taxon>
        <taxon>Liliopsida</taxon>
        <taxon>Asparagales</taxon>
        <taxon>Orchidaceae</taxon>
        <taxon>Epidendroideae</taxon>
        <taxon>Malaxideae</taxon>
        <taxon>Dendrobiinae</taxon>
        <taxon>Dendrobium</taxon>
    </lineage>
</organism>
<dbReference type="SMR" id="A0A8T3B3N0"/>
<dbReference type="InterPro" id="IPR001375">
    <property type="entry name" value="Peptidase_S9_cat"/>
</dbReference>
<dbReference type="Gene3D" id="3.40.50.1820">
    <property type="entry name" value="alpha/beta hydrolase"/>
    <property type="match status" value="1"/>
</dbReference>
<dbReference type="InterPro" id="IPR029058">
    <property type="entry name" value="AB_hydrolase_fold"/>
</dbReference>
<name>A0A8T3B3N0_DENNO</name>
<feature type="compositionally biased region" description="Pro residues" evidence="7">
    <location>
        <begin position="34"/>
        <end position="50"/>
    </location>
</feature>
<evidence type="ECO:0000256" key="4">
    <source>
        <dbReference type="ARBA" id="ARBA00022825"/>
    </source>
</evidence>
<dbReference type="PANTHER" id="PTHR11757:SF19">
    <property type="entry name" value="PROLYL ENDOPEPTIDASE-LIKE"/>
    <property type="match status" value="1"/>
</dbReference>
<reference evidence="10" key="1">
    <citation type="journal article" date="2022" name="Front. Genet.">
        <title>Chromosome-Scale Assembly of the Dendrobium nobile Genome Provides Insights Into the Molecular Mechanism of the Biosynthesis of the Medicinal Active Ingredient of Dendrobium.</title>
        <authorList>
            <person name="Xu Q."/>
            <person name="Niu S.-C."/>
            <person name="Li K.-L."/>
            <person name="Zheng P.-J."/>
            <person name="Zhang X.-J."/>
            <person name="Jia Y."/>
            <person name="Liu Y."/>
            <person name="Niu Y.-X."/>
            <person name="Yu L.-H."/>
            <person name="Chen D.-F."/>
            <person name="Zhang G.-Q."/>
        </authorList>
    </citation>
    <scope>NUCLEOTIDE SEQUENCE</scope>
    <source>
        <tissue evidence="10">Leaf</tissue>
    </source>
</reference>
<protein>
    <recommendedName>
        <fullName evidence="6">Prolyl endopeptidase</fullName>
        <ecNumber evidence="6">3.4.21.-</ecNumber>
    </recommendedName>
</protein>
<dbReference type="Pfam" id="PF02897">
    <property type="entry name" value="Peptidase_S9_N"/>
    <property type="match status" value="1"/>
</dbReference>
<proteinExistence type="inferred from homology"/>
<dbReference type="AlphaFoldDB" id="A0A8T3B3N0"/>
<dbReference type="InterPro" id="IPR051543">
    <property type="entry name" value="Serine_Peptidase_S9A"/>
</dbReference>
<comment type="function">
    <text evidence="5">Serine peptidase whose precise substrate specificity remains unclear. Does not cleave peptides after a arginine or lysine residue. Regulates trans-Golgi network morphology and sorting by regulating the membrane binding of the AP-1 complex. May play a role in the regulation of synaptic vesicle exocytosis.</text>
</comment>
<dbReference type="EMBL" id="JAGYWB010000011">
    <property type="protein sequence ID" value="KAI0503688.1"/>
    <property type="molecule type" value="Genomic_DNA"/>
</dbReference>
<sequence>MLLLRAFLSARGPSGRRFAHRRAVAGATLVKPHSGPPSPPPAPPRPPQKPVPFTMHGFTWHDPYSWMSNLSDSVSMRHMDVYMEQEEKYAEAVMIAADADRLQRKLQIEMAPRMSSDLCSPPVRWGPWLYYRRVEEGRPFPVLCRRKASLQEEFISYNAPSVGFDLTAGKRIEQKLLDYNAESERFGGYSYEELSEVSPDHRFLAYTMYDKEKDSFTLSVRDLASGTLLDKPRADRVANLSWAMNGKALLYTVTNSEKRPHRIFCSMLGSTKDDVLILEESDENAYVNIRNTKDFQFITVNIFSNTSSKVYLINAAEPLNNMTLVWECEPLSNCIIEHHHKILYLFTNAAKGAVPADSHYLLCSRLEASGYGNWENVILEEPAVSLEDVDFCDTHMVLVLKEDKRYRLCSILLPLDTKGPAHLENLHPCFLPLPNHVCQIQSGPNYDYYSSIMRFTISSPVMPDAVVDYNLLNGNWNIVQQQNVLLERSKTLYGFASSVSTKPQNSKGFHVADDADSSNGTWNELTEFYACEYYDVSSGDGIMVPLTVVYSRRHKQEGSPALLHGHGAYGELLDKRWRSELKSLLDRGWVVAYADVRGGGGCGRNWHHDGMRLKKQNSIMDYISCSEFLIEKGIAHKDKLAGWGYSAGGLLVASAVNACPDLFRAAILKAPFLDAVNTLLHPILPLNAVDYEEFGYPLDLEDFLAIRKYSPYENIKKDALYPSVLVTSSFNTRFGVWEAAKWVARVRELTGYDPLHPVVLNLSANLVEDSKYLQIKELAMEIAFLIKMVADTN</sequence>
<keyword evidence="11" id="KW-1185">Reference proteome</keyword>
<evidence type="ECO:0000259" key="9">
    <source>
        <dbReference type="Pfam" id="PF02897"/>
    </source>
</evidence>
<keyword evidence="3 6" id="KW-0378">Hydrolase</keyword>
<feature type="domain" description="Peptidase S9 prolyl oligopeptidase catalytic" evidence="8">
    <location>
        <begin position="579"/>
        <end position="752"/>
    </location>
</feature>
<evidence type="ECO:0000256" key="5">
    <source>
        <dbReference type="ARBA" id="ARBA00045448"/>
    </source>
</evidence>
<dbReference type="OrthoDB" id="248387at2759"/>
<dbReference type="PRINTS" id="PR00862">
    <property type="entry name" value="PROLIGOPTASE"/>
</dbReference>
<keyword evidence="2 6" id="KW-0645">Protease</keyword>
<feature type="domain" description="Peptidase S9A N-terminal" evidence="9">
    <location>
        <begin position="49"/>
        <end position="481"/>
    </location>
</feature>
<evidence type="ECO:0000256" key="6">
    <source>
        <dbReference type="RuleBase" id="RU368024"/>
    </source>
</evidence>
<feature type="region of interest" description="Disordered" evidence="7">
    <location>
        <begin position="29"/>
        <end position="51"/>
    </location>
</feature>
<evidence type="ECO:0000256" key="3">
    <source>
        <dbReference type="ARBA" id="ARBA00022801"/>
    </source>
</evidence>
<evidence type="ECO:0000313" key="11">
    <source>
        <dbReference type="Proteomes" id="UP000829196"/>
    </source>
</evidence>
<gene>
    <name evidence="10" type="ORF">KFK09_014625</name>
</gene>
<comment type="similarity">
    <text evidence="1 6">Belongs to the peptidase S9A family.</text>
</comment>
<evidence type="ECO:0000313" key="10">
    <source>
        <dbReference type="EMBL" id="KAI0503688.1"/>
    </source>
</evidence>
<dbReference type="Proteomes" id="UP000829196">
    <property type="component" value="Unassembled WGS sequence"/>
</dbReference>
<evidence type="ECO:0000259" key="8">
    <source>
        <dbReference type="Pfam" id="PF00326"/>
    </source>
</evidence>
<dbReference type="GO" id="GO:0004252">
    <property type="term" value="F:serine-type endopeptidase activity"/>
    <property type="evidence" value="ECO:0007669"/>
    <property type="project" value="UniProtKB-UniRule"/>
</dbReference>
<dbReference type="GO" id="GO:0006508">
    <property type="term" value="P:proteolysis"/>
    <property type="evidence" value="ECO:0007669"/>
    <property type="project" value="UniProtKB-KW"/>
</dbReference>
<dbReference type="Pfam" id="PF00326">
    <property type="entry name" value="Peptidase_S9"/>
    <property type="match status" value="1"/>
</dbReference>
<dbReference type="InterPro" id="IPR023302">
    <property type="entry name" value="Pept_S9A_N"/>
</dbReference>
<keyword evidence="4 6" id="KW-0720">Serine protease</keyword>
<evidence type="ECO:0000256" key="2">
    <source>
        <dbReference type="ARBA" id="ARBA00022670"/>
    </source>
</evidence>
<dbReference type="SUPFAM" id="SSF53474">
    <property type="entry name" value="alpha/beta-Hydrolases"/>
    <property type="match status" value="1"/>
</dbReference>
<accession>A0A8T3B3N0</accession>
<evidence type="ECO:0000256" key="7">
    <source>
        <dbReference type="SAM" id="MobiDB-lite"/>
    </source>
</evidence>